<accession>A0A6I1WYI1</accession>
<dbReference type="AlphaFoldDB" id="A0A6I1WYI1"/>
<gene>
    <name evidence="1" type="ORF">GHO28_24270</name>
</gene>
<name>A0A6I1WYI1_9PSED</name>
<dbReference type="EMBL" id="WIVV01000176">
    <property type="protein sequence ID" value="MQU45593.1"/>
    <property type="molecule type" value="Genomic_DNA"/>
</dbReference>
<proteinExistence type="predicted"/>
<evidence type="ECO:0000313" key="1">
    <source>
        <dbReference type="EMBL" id="MQU45593.1"/>
    </source>
</evidence>
<reference evidence="1 2" key="1">
    <citation type="submission" date="2019-10" db="EMBL/GenBank/DDBJ databases">
        <title>Evaluation of single-gene subtyping targets for Pseudomonas.</title>
        <authorList>
            <person name="Reichler S.J."/>
            <person name="Orsi R.H."/>
            <person name="Wiedmann M."/>
            <person name="Martin N.H."/>
            <person name="Murphy S.I."/>
        </authorList>
    </citation>
    <scope>NUCLEOTIDE SEQUENCE [LARGE SCALE GENOMIC DNA]</scope>
    <source>
        <strain evidence="1 2">FSL R10-1876</strain>
    </source>
</reference>
<protein>
    <submittedName>
        <fullName evidence="1">Uncharacterized protein</fullName>
    </submittedName>
</protein>
<sequence>MCIKHKSGYKISANVASTDNLHTAGVYVINPSGLATNRIALGKEIYHNYTAAEDASKEGGKLLLIRFLNGHEELNFFNNWKEMTKDA</sequence>
<evidence type="ECO:0000313" key="2">
    <source>
        <dbReference type="Proteomes" id="UP000466863"/>
    </source>
</evidence>
<organism evidence="1 2">
    <name type="scientific">Pseudomonas helleri</name>
    <dbReference type="NCBI Taxonomy" id="1608996"/>
    <lineage>
        <taxon>Bacteria</taxon>
        <taxon>Pseudomonadati</taxon>
        <taxon>Pseudomonadota</taxon>
        <taxon>Gammaproteobacteria</taxon>
        <taxon>Pseudomonadales</taxon>
        <taxon>Pseudomonadaceae</taxon>
        <taxon>Pseudomonas</taxon>
    </lineage>
</organism>
<dbReference type="Proteomes" id="UP000466863">
    <property type="component" value="Unassembled WGS sequence"/>
</dbReference>
<dbReference type="RefSeq" id="WP_153357381.1">
    <property type="nucleotide sequence ID" value="NZ_WIVV01000176.1"/>
</dbReference>
<comment type="caution">
    <text evidence="1">The sequence shown here is derived from an EMBL/GenBank/DDBJ whole genome shotgun (WGS) entry which is preliminary data.</text>
</comment>